<dbReference type="InterPro" id="IPR003406">
    <property type="entry name" value="Glyco_trans_14"/>
</dbReference>
<comment type="subcellular location">
    <subcellularLocation>
        <location evidence="1">Membrane</location>
        <topology evidence="1">Single-pass type II membrane protein</topology>
    </subcellularLocation>
</comment>
<dbReference type="EMBL" id="UYSL01019828">
    <property type="protein sequence ID" value="VDL70353.1"/>
    <property type="molecule type" value="Genomic_DNA"/>
</dbReference>
<dbReference type="AlphaFoldDB" id="A0A158QXF6"/>
<evidence type="ECO:0000256" key="7">
    <source>
        <dbReference type="ARBA" id="ARBA00022989"/>
    </source>
</evidence>
<evidence type="ECO:0000256" key="3">
    <source>
        <dbReference type="ARBA" id="ARBA00022676"/>
    </source>
</evidence>
<gene>
    <name evidence="11" type="ORF">NBR_LOCUS6764</name>
</gene>
<organism evidence="13">
    <name type="scientific">Nippostrongylus brasiliensis</name>
    <name type="common">Rat hookworm</name>
    <dbReference type="NCBI Taxonomy" id="27835"/>
    <lineage>
        <taxon>Eukaryota</taxon>
        <taxon>Metazoa</taxon>
        <taxon>Ecdysozoa</taxon>
        <taxon>Nematoda</taxon>
        <taxon>Chromadorea</taxon>
        <taxon>Rhabditida</taxon>
        <taxon>Rhabditina</taxon>
        <taxon>Rhabditomorpha</taxon>
        <taxon>Strongyloidea</taxon>
        <taxon>Heligmosomidae</taxon>
        <taxon>Nippostrongylus</taxon>
    </lineage>
</organism>
<evidence type="ECO:0000256" key="6">
    <source>
        <dbReference type="ARBA" id="ARBA00022968"/>
    </source>
</evidence>
<dbReference type="Pfam" id="PF02485">
    <property type="entry name" value="Branch"/>
    <property type="match status" value="1"/>
</dbReference>
<dbReference type="OMA" id="FIIWGDY"/>
<keyword evidence="5" id="KW-0812">Transmembrane</keyword>
<keyword evidence="4" id="KW-0808">Transferase</keyword>
<accession>A0A158QXF6</accession>
<dbReference type="STRING" id="27835.A0A158QXF6"/>
<dbReference type="GO" id="GO:0016020">
    <property type="term" value="C:membrane"/>
    <property type="evidence" value="ECO:0007669"/>
    <property type="project" value="UniProtKB-SubCell"/>
</dbReference>
<evidence type="ECO:0000256" key="1">
    <source>
        <dbReference type="ARBA" id="ARBA00004606"/>
    </source>
</evidence>
<comment type="pathway">
    <text evidence="2">Protein modification; protein glycosylation.</text>
</comment>
<keyword evidence="6" id="KW-0735">Signal-anchor</keyword>
<keyword evidence="9" id="KW-0325">Glycoprotein</keyword>
<evidence type="ECO:0000256" key="9">
    <source>
        <dbReference type="ARBA" id="ARBA00023180"/>
    </source>
</evidence>
<evidence type="ECO:0000313" key="11">
    <source>
        <dbReference type="EMBL" id="VDL70353.1"/>
    </source>
</evidence>
<keyword evidence="3" id="KW-0328">Glycosyltransferase</keyword>
<dbReference type="Proteomes" id="UP000271162">
    <property type="component" value="Unassembled WGS sequence"/>
</dbReference>
<name>A0A158QXF6_NIPBR</name>
<keyword evidence="8" id="KW-0472">Membrane</keyword>
<keyword evidence="12" id="KW-1185">Reference proteome</keyword>
<dbReference type="GO" id="GO:0008375">
    <property type="term" value="F:acetylglucosaminyltransferase activity"/>
    <property type="evidence" value="ECO:0007669"/>
    <property type="project" value="TreeGrafter"/>
</dbReference>
<dbReference type="PANTHER" id="PTHR19297:SF185">
    <property type="entry name" value="BETA-1,3-GALACTOSYL-O-GLYCOSYL-GLYCOPROTEIN BETA-1,6-N-ACETYLGLUCOSAMINYLTRANSFERASE 3"/>
    <property type="match status" value="1"/>
</dbReference>
<comment type="similarity">
    <text evidence="10">Belongs to the glycosyltransferase 14 family.</text>
</comment>
<evidence type="ECO:0000256" key="8">
    <source>
        <dbReference type="ARBA" id="ARBA00023136"/>
    </source>
</evidence>
<evidence type="ECO:0000256" key="5">
    <source>
        <dbReference type="ARBA" id="ARBA00022692"/>
    </source>
</evidence>
<evidence type="ECO:0000313" key="13">
    <source>
        <dbReference type="WBParaSite" id="NBR_0000676301-mRNA-1"/>
    </source>
</evidence>
<evidence type="ECO:0000256" key="4">
    <source>
        <dbReference type="ARBA" id="ARBA00022679"/>
    </source>
</evidence>
<keyword evidence="7" id="KW-1133">Transmembrane helix</keyword>
<sequence length="436" mass="51060">MAPQIRSERDILDSIEIDCDGLIEGDKEAISIYRNWTFSAEEFERELHESPSRCRTFKELFDFNTVPLSKEEEDYPLAYAMVVYKNVVQEVEAATRPGRPHENSIRILHAFAILKARQVLFQLSAFYHPQNVYCLAVSGTAEQSFLNVLYDLQQCFPNIYVTSRPPLQWGNFEIINTTYACVEHLYNSKTQWKYFQYLSNFDVPLKTNREMVQIFKQLNGTVNADIEIFPRWRTQRMRRVRPPLPLVKSSLSILLSRSTIDTIVESPFTSQLLRYLTNTFIPDESFWITLAGNPHEFPVPGGFDAKELLKFQRQVIGAGTEVNKQYQTEAYPMNAYISRYQIWQRQKCRGIMYHWSCLFGINVLPTILKQPHLVAHKFYMSYQPAAYFCILKKLRERTYSPTPFDASHYAEIPFVEMSRGVSLQNLTHPEWLLRIY</sequence>
<dbReference type="WBParaSite" id="NBR_0000676301-mRNA-1">
    <property type="protein sequence ID" value="NBR_0000676301-mRNA-1"/>
    <property type="gene ID" value="NBR_0000676301"/>
</dbReference>
<evidence type="ECO:0000256" key="2">
    <source>
        <dbReference type="ARBA" id="ARBA00004922"/>
    </source>
</evidence>
<proteinExistence type="inferred from homology"/>
<protein>
    <submittedName>
        <fullName evidence="13">Core-2/I-Branching enzyme</fullName>
    </submittedName>
</protein>
<dbReference type="PANTHER" id="PTHR19297">
    <property type="entry name" value="GLYCOSYLTRANSFERASE 14 FAMILY MEMBER"/>
    <property type="match status" value="1"/>
</dbReference>
<reference evidence="13" key="1">
    <citation type="submission" date="2016-04" db="UniProtKB">
        <authorList>
            <consortium name="WormBaseParasite"/>
        </authorList>
    </citation>
    <scope>IDENTIFICATION</scope>
</reference>
<evidence type="ECO:0000313" key="12">
    <source>
        <dbReference type="Proteomes" id="UP000271162"/>
    </source>
</evidence>
<evidence type="ECO:0000256" key="10">
    <source>
        <dbReference type="ARBA" id="ARBA00038150"/>
    </source>
</evidence>
<reference evidence="11 12" key="2">
    <citation type="submission" date="2018-11" db="EMBL/GenBank/DDBJ databases">
        <authorList>
            <consortium name="Pathogen Informatics"/>
        </authorList>
    </citation>
    <scope>NUCLEOTIDE SEQUENCE [LARGE SCALE GENOMIC DNA]</scope>
</reference>